<keyword evidence="2" id="KW-1185">Reference proteome</keyword>
<dbReference type="Proteomes" id="UP000008561">
    <property type="component" value="Chromosome"/>
</dbReference>
<dbReference type="HOGENOM" id="CLU_095975_0_0_7"/>
<sequence>MNCRQGVFIVVLIIMGLLSSVAWSQEWEKIGESDGIIGYTLTDSESKHQAVMGVGMVDAPVAVVEAVLRDVPALTEFILSCKESAFVTAPEFENTADSFHTYMVNNVPFPAKDRDAVNLTEYTIDQTTGTVYVDINGVKSDYKLSKDMVRLPAIKVGYILTPRGPDQTEVIYTTAGDPGGAIPGFISDMFTKNLGIKTIEGLRKMVRKDKYRDCRTVITTTPRESLPKEQ</sequence>
<dbReference type="InterPro" id="IPR028347">
    <property type="entry name" value="START_dom_prot"/>
</dbReference>
<dbReference type="EMBL" id="CP000859">
    <property type="protein sequence ID" value="ABW67413.1"/>
    <property type="molecule type" value="Genomic_DNA"/>
</dbReference>
<accession>A9A013</accession>
<dbReference type="Gene3D" id="3.30.530.20">
    <property type="match status" value="1"/>
</dbReference>
<evidence type="ECO:0008006" key="3">
    <source>
        <dbReference type="Google" id="ProtNLM"/>
    </source>
</evidence>
<evidence type="ECO:0000313" key="1">
    <source>
        <dbReference type="EMBL" id="ABW67413.1"/>
    </source>
</evidence>
<dbReference type="KEGG" id="dol:Dole_1609"/>
<dbReference type="PIRSF" id="PIRSF039033">
    <property type="entry name" value="START_dom"/>
    <property type="match status" value="1"/>
</dbReference>
<protein>
    <recommendedName>
        <fullName evidence="3">START domain-containing protein</fullName>
    </recommendedName>
</protein>
<dbReference type="AlphaFoldDB" id="A9A013"/>
<reference evidence="1 2" key="1">
    <citation type="submission" date="2007-10" db="EMBL/GenBank/DDBJ databases">
        <title>Complete sequence of Desulfococcus oleovorans Hxd3.</title>
        <authorList>
            <consortium name="US DOE Joint Genome Institute"/>
            <person name="Copeland A."/>
            <person name="Lucas S."/>
            <person name="Lapidus A."/>
            <person name="Barry K."/>
            <person name="Glavina del Rio T."/>
            <person name="Dalin E."/>
            <person name="Tice H."/>
            <person name="Pitluck S."/>
            <person name="Kiss H."/>
            <person name="Brettin T."/>
            <person name="Bruce D."/>
            <person name="Detter J.C."/>
            <person name="Han C."/>
            <person name="Schmutz J."/>
            <person name="Larimer F."/>
            <person name="Land M."/>
            <person name="Hauser L."/>
            <person name="Kyrpides N."/>
            <person name="Kim E."/>
            <person name="Wawrik B."/>
            <person name="Richardson P."/>
        </authorList>
    </citation>
    <scope>NUCLEOTIDE SEQUENCE [LARGE SCALE GENOMIC DNA]</scope>
    <source>
        <strain evidence="2">DSM 6200 / JCM 39069 / Hxd3</strain>
    </source>
</reference>
<dbReference type="STRING" id="96561.Dole_1609"/>
<dbReference type="RefSeq" id="WP_012175029.1">
    <property type="nucleotide sequence ID" value="NC_009943.1"/>
</dbReference>
<dbReference type="SUPFAM" id="SSF55961">
    <property type="entry name" value="Bet v1-like"/>
    <property type="match status" value="1"/>
</dbReference>
<dbReference type="OrthoDB" id="8592441at2"/>
<name>A9A013_DESOH</name>
<gene>
    <name evidence="1" type="ordered locus">Dole_1609</name>
</gene>
<evidence type="ECO:0000313" key="2">
    <source>
        <dbReference type="Proteomes" id="UP000008561"/>
    </source>
</evidence>
<dbReference type="InterPro" id="IPR023393">
    <property type="entry name" value="START-like_dom_sf"/>
</dbReference>
<organism evidence="1 2">
    <name type="scientific">Desulfosudis oleivorans (strain DSM 6200 / JCM 39069 / Hxd3)</name>
    <name type="common">Desulfococcus oleovorans</name>
    <dbReference type="NCBI Taxonomy" id="96561"/>
    <lineage>
        <taxon>Bacteria</taxon>
        <taxon>Pseudomonadati</taxon>
        <taxon>Thermodesulfobacteriota</taxon>
        <taxon>Desulfobacteria</taxon>
        <taxon>Desulfobacterales</taxon>
        <taxon>Desulfosudaceae</taxon>
        <taxon>Desulfosudis</taxon>
    </lineage>
</organism>
<proteinExistence type="predicted"/>